<evidence type="ECO:0000313" key="3">
    <source>
        <dbReference type="Proteomes" id="UP000236161"/>
    </source>
</evidence>
<dbReference type="InterPro" id="IPR000073">
    <property type="entry name" value="AB_hydrolase_1"/>
</dbReference>
<dbReference type="Proteomes" id="UP000236161">
    <property type="component" value="Unassembled WGS sequence"/>
</dbReference>
<accession>A0A2I0BD95</accession>
<evidence type="ECO:0000313" key="2">
    <source>
        <dbReference type="EMBL" id="PKA65757.1"/>
    </source>
</evidence>
<dbReference type="OrthoDB" id="294702at2759"/>
<dbReference type="AlphaFoldDB" id="A0A2I0BD95"/>
<dbReference type="FunFam" id="3.40.50.1820:FF:000270">
    <property type="entry name" value="Alpha/beta-Hydrolases superfamily protein"/>
    <property type="match status" value="1"/>
</dbReference>
<dbReference type="Pfam" id="PF00561">
    <property type="entry name" value="Abhydrolase_1"/>
    <property type="match status" value="1"/>
</dbReference>
<dbReference type="PANTHER" id="PTHR45763:SF51">
    <property type="entry name" value="ALPHA_BETA-HYDROLASES SUPERFAMILY PROTEIN"/>
    <property type="match status" value="1"/>
</dbReference>
<evidence type="ECO:0000259" key="1">
    <source>
        <dbReference type="Pfam" id="PF00561"/>
    </source>
</evidence>
<reference evidence="2 3" key="1">
    <citation type="journal article" date="2017" name="Nature">
        <title>The Apostasia genome and the evolution of orchids.</title>
        <authorList>
            <person name="Zhang G.Q."/>
            <person name="Liu K.W."/>
            <person name="Li Z."/>
            <person name="Lohaus R."/>
            <person name="Hsiao Y.Y."/>
            <person name="Niu S.C."/>
            <person name="Wang J.Y."/>
            <person name="Lin Y.C."/>
            <person name="Xu Q."/>
            <person name="Chen L.J."/>
            <person name="Yoshida K."/>
            <person name="Fujiwara S."/>
            <person name="Wang Z.W."/>
            <person name="Zhang Y.Q."/>
            <person name="Mitsuda N."/>
            <person name="Wang M."/>
            <person name="Liu G.H."/>
            <person name="Pecoraro L."/>
            <person name="Huang H.X."/>
            <person name="Xiao X.J."/>
            <person name="Lin M."/>
            <person name="Wu X.Y."/>
            <person name="Wu W.L."/>
            <person name="Chen Y.Y."/>
            <person name="Chang S.B."/>
            <person name="Sakamoto S."/>
            <person name="Ohme-Takagi M."/>
            <person name="Yagi M."/>
            <person name="Zeng S.J."/>
            <person name="Shen C.Y."/>
            <person name="Yeh C.M."/>
            <person name="Luo Y.B."/>
            <person name="Tsai W.C."/>
            <person name="Van de Peer Y."/>
            <person name="Liu Z.J."/>
        </authorList>
    </citation>
    <scope>NUCLEOTIDE SEQUENCE [LARGE SCALE GENOMIC DNA]</scope>
    <source>
        <strain evidence="3">cv. Shenzhen</strain>
        <tissue evidence="2">Stem</tissue>
    </source>
</reference>
<dbReference type="EMBL" id="KZ451890">
    <property type="protein sequence ID" value="PKA65757.1"/>
    <property type="molecule type" value="Genomic_DNA"/>
</dbReference>
<feature type="domain" description="AB hydrolase-1" evidence="1">
    <location>
        <begin position="93"/>
        <end position="347"/>
    </location>
</feature>
<dbReference type="STRING" id="1088818.A0A2I0BD95"/>
<dbReference type="InterPro" id="IPR029058">
    <property type="entry name" value="AB_hydrolase_fold"/>
</dbReference>
<protein>
    <recommendedName>
        <fullName evidence="1">AB hydrolase-1 domain-containing protein</fullName>
    </recommendedName>
</protein>
<gene>
    <name evidence="2" type="ORF">AXF42_Ash013172</name>
</gene>
<organism evidence="2 3">
    <name type="scientific">Apostasia shenzhenica</name>
    <dbReference type="NCBI Taxonomy" id="1088818"/>
    <lineage>
        <taxon>Eukaryota</taxon>
        <taxon>Viridiplantae</taxon>
        <taxon>Streptophyta</taxon>
        <taxon>Embryophyta</taxon>
        <taxon>Tracheophyta</taxon>
        <taxon>Spermatophyta</taxon>
        <taxon>Magnoliopsida</taxon>
        <taxon>Liliopsida</taxon>
        <taxon>Asparagales</taxon>
        <taxon>Orchidaceae</taxon>
        <taxon>Apostasioideae</taxon>
        <taxon>Apostasia</taxon>
    </lineage>
</organism>
<dbReference type="PANTHER" id="PTHR45763">
    <property type="entry name" value="HYDROLASE, ALPHA/BETA FOLD FAMILY PROTEIN, EXPRESSED-RELATED"/>
    <property type="match status" value="1"/>
</dbReference>
<dbReference type="Gene3D" id="3.40.50.1820">
    <property type="entry name" value="alpha/beta hydrolase"/>
    <property type="match status" value="1"/>
</dbReference>
<name>A0A2I0BD95_9ASPA</name>
<dbReference type="SUPFAM" id="SSF53474">
    <property type="entry name" value="alpha/beta-Hydrolases"/>
    <property type="match status" value="1"/>
</dbReference>
<proteinExistence type="predicted"/>
<keyword evidence="3" id="KW-1185">Reference proteome</keyword>
<sequence length="366" mass="41417">MAKISAAAARAHTRKKQKGSGFAIPKKIVSKLSVVLLVGLLAWSYQAIRPPPPNICGLPNGPSVTSSRIKLKDGRHISYMETGLPKEKARHKIIFVHGFDSCKHDVFPISQKVLDELGVYLLSFDRAGYGESDPNPEITSKSIANDIEELADNLLLGPKFFVMGFSMGGAYTWSCLKYISHRLAGAALVTPASNYWWPSFPSNFSKEAYKKLLVQDQWALRVAHYTPWLTYWWNTQKWFPYTSVIAQSIDLLSDLNKELQPEILKRRQYQVRQQGEYYSLHLDLIVCFGSWDFDPLLLENPFPHGEGSVHIWHGDQDLIVDVSLSRFISEKLPWVRYHEVSGADHMFPHTTGISDSIVKTLVLGDQ</sequence>